<feature type="chain" id="PRO_5004893628" description="Mid2 domain-containing protein" evidence="3">
    <location>
        <begin position="31"/>
        <end position="230"/>
    </location>
</feature>
<keyword evidence="2" id="KW-0812">Transmembrane</keyword>
<feature type="transmembrane region" description="Helical" evidence="2">
    <location>
        <begin position="143"/>
        <end position="164"/>
    </location>
</feature>
<dbReference type="EMBL" id="KI966419">
    <property type="protein sequence ID" value="EWC46287.1"/>
    <property type="molecule type" value="Genomic_DNA"/>
</dbReference>
<keyword evidence="3" id="KW-0732">Signal</keyword>
<evidence type="ECO:0000313" key="5">
    <source>
        <dbReference type="Proteomes" id="UP000024837"/>
    </source>
</evidence>
<dbReference type="AlphaFoldDB" id="W7I190"/>
<proteinExistence type="predicted"/>
<dbReference type="Proteomes" id="UP000024837">
    <property type="component" value="Unassembled WGS sequence"/>
</dbReference>
<evidence type="ECO:0000256" key="1">
    <source>
        <dbReference type="SAM" id="MobiDB-lite"/>
    </source>
</evidence>
<evidence type="ECO:0008006" key="6">
    <source>
        <dbReference type="Google" id="ProtNLM"/>
    </source>
</evidence>
<keyword evidence="5" id="KW-1185">Reference proteome</keyword>
<feature type="region of interest" description="Disordered" evidence="1">
    <location>
        <begin position="47"/>
        <end position="67"/>
    </location>
</feature>
<organism evidence="4 5">
    <name type="scientific">Drechslerella stenobrocha 248</name>
    <dbReference type="NCBI Taxonomy" id="1043628"/>
    <lineage>
        <taxon>Eukaryota</taxon>
        <taxon>Fungi</taxon>
        <taxon>Dikarya</taxon>
        <taxon>Ascomycota</taxon>
        <taxon>Pezizomycotina</taxon>
        <taxon>Orbiliomycetes</taxon>
        <taxon>Orbiliales</taxon>
        <taxon>Orbiliaceae</taxon>
        <taxon>Drechslerella</taxon>
    </lineage>
</organism>
<gene>
    <name evidence="4" type="ORF">DRE_04458</name>
</gene>
<feature type="signal peptide" evidence="3">
    <location>
        <begin position="1"/>
        <end position="30"/>
    </location>
</feature>
<reference evidence="4 5" key="1">
    <citation type="submission" date="2013-05" db="EMBL/GenBank/DDBJ databases">
        <title>Drechslerella stenobrocha genome reveals carnivorous origination and mechanical trapping mechanism of predatory fungi.</title>
        <authorList>
            <person name="Liu X."/>
            <person name="Zhang W."/>
            <person name="Liu K."/>
        </authorList>
    </citation>
    <scope>NUCLEOTIDE SEQUENCE [LARGE SCALE GENOMIC DNA]</scope>
    <source>
        <strain evidence="4 5">248</strain>
    </source>
</reference>
<protein>
    <recommendedName>
        <fullName evidence="6">Mid2 domain-containing protein</fullName>
    </recommendedName>
</protein>
<accession>W7I190</accession>
<evidence type="ECO:0000313" key="4">
    <source>
        <dbReference type="EMBL" id="EWC46287.1"/>
    </source>
</evidence>
<evidence type="ECO:0000256" key="3">
    <source>
        <dbReference type="SAM" id="SignalP"/>
    </source>
</evidence>
<keyword evidence="2" id="KW-0472">Membrane</keyword>
<evidence type="ECO:0000256" key="2">
    <source>
        <dbReference type="SAM" id="Phobius"/>
    </source>
</evidence>
<keyword evidence="2" id="KW-1133">Transmembrane helix</keyword>
<dbReference type="HOGENOM" id="CLU_1204740_0_0_1"/>
<name>W7I190_9PEZI</name>
<sequence>MTARSSSKTHLRSTSSLLLLLTICSPVARAYILPSLAQSQTTPALPTLTSFPQAHPQAPGPQPAPSSWAATTATYTLVNGTTITHTGYTNCPTDPAQPPVRNIYTILSGTSTAVVTLTQPACTGYAGTPNLSAGSDSGLSSGALAGIAVGISLPVLAAIIFVFYRLRQRRRSELSSSTEFHRDHLARHRADSIRKNLTTADTDEVPIRPGRTPDPDIRLPTNVVTRITAG</sequence>